<evidence type="ECO:0000259" key="7">
    <source>
        <dbReference type="Pfam" id="PF05433"/>
    </source>
</evidence>
<dbReference type="InterPro" id="IPR051407">
    <property type="entry name" value="Bact_OM_lipoprot/Surf_antigen"/>
</dbReference>
<dbReference type="STRING" id="1433287.X808_3940"/>
<evidence type="ECO:0000256" key="4">
    <source>
        <dbReference type="ARBA" id="ARBA00023139"/>
    </source>
</evidence>
<dbReference type="PANTHER" id="PTHR35603:SF1">
    <property type="entry name" value="OUTER MEMBRANE LIPOPROTEIN SLYB"/>
    <property type="match status" value="1"/>
</dbReference>
<protein>
    <submittedName>
        <fullName evidence="8">Outer membrane lipoprotein pcp</fullName>
    </submittedName>
</protein>
<organism evidence="8 9">
    <name type="scientific">Mannheimia varigena USDA-ARS-USMARC-1296</name>
    <dbReference type="NCBI Taxonomy" id="1433287"/>
    <lineage>
        <taxon>Bacteria</taxon>
        <taxon>Pseudomonadati</taxon>
        <taxon>Pseudomonadota</taxon>
        <taxon>Gammaproteobacteria</taxon>
        <taxon>Pasteurellales</taxon>
        <taxon>Pasteurellaceae</taxon>
        <taxon>Mannheimia</taxon>
    </lineage>
</organism>
<keyword evidence="9" id="KW-1185">Reference proteome</keyword>
<dbReference type="eggNOG" id="COG3133">
    <property type="taxonomic scope" value="Bacteria"/>
</dbReference>
<dbReference type="PROSITE" id="PS51257">
    <property type="entry name" value="PROKAR_LIPOPROTEIN"/>
    <property type="match status" value="1"/>
</dbReference>
<dbReference type="KEGG" id="mvi:X808_3940"/>
<dbReference type="InterPro" id="IPR008816">
    <property type="entry name" value="Gly_zipper_2TM_dom"/>
</dbReference>
<dbReference type="HOGENOM" id="CLU_090265_3_1_6"/>
<accession>W0Q7Q2</accession>
<keyword evidence="4" id="KW-0564">Palmitate</keyword>
<evidence type="ECO:0000313" key="9">
    <source>
        <dbReference type="Proteomes" id="UP000066995"/>
    </source>
</evidence>
<dbReference type="EMBL" id="CP006943">
    <property type="protein sequence ID" value="AHG74919.1"/>
    <property type="molecule type" value="Genomic_DNA"/>
</dbReference>
<feature type="domain" description="Glycine zipper 2TM" evidence="7">
    <location>
        <begin position="64"/>
        <end position="105"/>
    </location>
</feature>
<evidence type="ECO:0000256" key="3">
    <source>
        <dbReference type="ARBA" id="ARBA00023136"/>
    </source>
</evidence>
<dbReference type="AlphaFoldDB" id="W0Q7Q2"/>
<reference evidence="8 9" key="1">
    <citation type="submission" date="2013-12" db="EMBL/GenBank/DDBJ databases">
        <title>Annotation of the Mannheimia varigena USDA-ARS-USMARC-1296 complete genome.</title>
        <authorList>
            <person name="Harhay G.P."/>
            <person name="Clawson M.L."/>
            <person name="Murray R.W."/>
            <person name="Lubbers B.V."/>
            <person name="Heaton M.P."/>
            <person name="Chitko-Mckown C.G."/>
            <person name="Harhay D.M."/>
            <person name="Smith T.P.L."/>
        </authorList>
    </citation>
    <scope>NUCLEOTIDE SEQUENCE [LARGE SCALE GENOMIC DNA]</scope>
    <source>
        <strain evidence="8 9">USDA-ARS-USMARC-1296</strain>
    </source>
</reference>
<dbReference type="GO" id="GO:0009279">
    <property type="term" value="C:cell outer membrane"/>
    <property type="evidence" value="ECO:0007669"/>
    <property type="project" value="UniProtKB-SubCell"/>
</dbReference>
<dbReference type="PANTHER" id="PTHR35603">
    <property type="match status" value="1"/>
</dbReference>
<dbReference type="PATRIC" id="fig|1433287.3.peg.393"/>
<evidence type="ECO:0000256" key="2">
    <source>
        <dbReference type="ARBA" id="ARBA00022729"/>
    </source>
</evidence>
<proteinExistence type="predicted"/>
<evidence type="ECO:0000256" key="6">
    <source>
        <dbReference type="SAM" id="SignalP"/>
    </source>
</evidence>
<evidence type="ECO:0000256" key="1">
    <source>
        <dbReference type="ARBA" id="ARBA00004459"/>
    </source>
</evidence>
<keyword evidence="3" id="KW-0472">Membrane</keyword>
<comment type="subcellular location">
    <subcellularLocation>
        <location evidence="1">Cell outer membrane</location>
        <topology evidence="1">Lipid-anchor</topology>
    </subcellularLocation>
</comment>
<evidence type="ECO:0000313" key="8">
    <source>
        <dbReference type="EMBL" id="AHG74919.1"/>
    </source>
</evidence>
<name>W0Q7Q2_9PAST</name>
<dbReference type="Proteomes" id="UP000066995">
    <property type="component" value="Chromosome"/>
</dbReference>
<evidence type="ECO:0000256" key="5">
    <source>
        <dbReference type="ARBA" id="ARBA00023288"/>
    </source>
</evidence>
<dbReference type="Pfam" id="PF05433">
    <property type="entry name" value="Rick_17kDa_Anti"/>
    <property type="match status" value="1"/>
</dbReference>
<feature type="signal peptide" evidence="6">
    <location>
        <begin position="1"/>
        <end position="22"/>
    </location>
</feature>
<feature type="chain" id="PRO_5004793206" evidence="6">
    <location>
        <begin position="23"/>
        <end position="156"/>
    </location>
</feature>
<keyword evidence="5 8" id="KW-0449">Lipoprotein</keyword>
<keyword evidence="2 6" id="KW-0732">Signal</keyword>
<sequence length="156" mass="15755">MKMKKLTLAVALISSFTLVGCANTDIYSGSVYSGAQAKEARSISYGTILSVRDVKIQADSQGVIGTVGGGVLGGIAGSGVGGGTGQAIATAVGAIAGSVIGNQVEQKASQVSSLEMVIRKDNGKEIVVVQKKEDGFVPGKRVRIVGSNSDLNVSLL</sequence>
<gene>
    <name evidence="8" type="ORF">X808_3940</name>
</gene>